<feature type="compositionally biased region" description="Polar residues" evidence="1">
    <location>
        <begin position="702"/>
        <end position="722"/>
    </location>
</feature>
<dbReference type="STRING" id="1448315.A0A319CKU5"/>
<gene>
    <name evidence="2" type="ORF">BO82DRAFT_134206</name>
</gene>
<dbReference type="InterPro" id="IPR018822">
    <property type="entry name" value="UPF0646"/>
</dbReference>
<feature type="compositionally biased region" description="Acidic residues" evidence="1">
    <location>
        <begin position="112"/>
        <end position="124"/>
    </location>
</feature>
<dbReference type="AlphaFoldDB" id="A0A319CKU5"/>
<feature type="region of interest" description="Disordered" evidence="1">
    <location>
        <begin position="105"/>
        <end position="353"/>
    </location>
</feature>
<feature type="compositionally biased region" description="Basic and acidic residues" evidence="1">
    <location>
        <begin position="158"/>
        <end position="176"/>
    </location>
</feature>
<organism evidence="2 3">
    <name type="scientific">Aspergillus uvarum CBS 121591</name>
    <dbReference type="NCBI Taxonomy" id="1448315"/>
    <lineage>
        <taxon>Eukaryota</taxon>
        <taxon>Fungi</taxon>
        <taxon>Dikarya</taxon>
        <taxon>Ascomycota</taxon>
        <taxon>Pezizomycotina</taxon>
        <taxon>Eurotiomycetes</taxon>
        <taxon>Eurotiomycetidae</taxon>
        <taxon>Eurotiales</taxon>
        <taxon>Aspergillaceae</taxon>
        <taxon>Aspergillus</taxon>
        <taxon>Aspergillus subgen. Circumdati</taxon>
    </lineage>
</organism>
<dbReference type="Proteomes" id="UP000248340">
    <property type="component" value="Unassembled WGS sequence"/>
</dbReference>
<feature type="compositionally biased region" description="Basic and acidic residues" evidence="1">
    <location>
        <begin position="532"/>
        <end position="541"/>
    </location>
</feature>
<feature type="region of interest" description="Disordered" evidence="1">
    <location>
        <begin position="550"/>
        <end position="571"/>
    </location>
</feature>
<feature type="compositionally biased region" description="Polar residues" evidence="1">
    <location>
        <begin position="625"/>
        <end position="635"/>
    </location>
</feature>
<feature type="compositionally biased region" description="Basic and acidic residues" evidence="1">
    <location>
        <begin position="612"/>
        <end position="622"/>
    </location>
</feature>
<feature type="compositionally biased region" description="Acidic residues" evidence="1">
    <location>
        <begin position="763"/>
        <end position="774"/>
    </location>
</feature>
<feature type="compositionally biased region" description="Acidic residues" evidence="1">
    <location>
        <begin position="249"/>
        <end position="267"/>
    </location>
</feature>
<feature type="compositionally biased region" description="Basic and acidic residues" evidence="1">
    <location>
        <begin position="206"/>
        <end position="242"/>
    </location>
</feature>
<feature type="compositionally biased region" description="Basic and acidic residues" evidence="1">
    <location>
        <begin position="65"/>
        <end position="74"/>
    </location>
</feature>
<dbReference type="EMBL" id="KZ821720">
    <property type="protein sequence ID" value="PYH79303.1"/>
    <property type="molecule type" value="Genomic_DNA"/>
</dbReference>
<evidence type="ECO:0000313" key="2">
    <source>
        <dbReference type="EMBL" id="PYH79303.1"/>
    </source>
</evidence>
<dbReference type="GeneID" id="37132750"/>
<feature type="compositionally biased region" description="Polar residues" evidence="1">
    <location>
        <begin position="777"/>
        <end position="787"/>
    </location>
</feature>
<feature type="compositionally biased region" description="Basic and acidic residues" evidence="1">
    <location>
        <begin position="801"/>
        <end position="812"/>
    </location>
</feature>
<feature type="compositionally biased region" description="Basic and acidic residues" evidence="1">
    <location>
        <begin position="554"/>
        <end position="571"/>
    </location>
</feature>
<feature type="region of interest" description="Disordered" evidence="1">
    <location>
        <begin position="53"/>
        <end position="74"/>
    </location>
</feature>
<name>A0A319CKU5_9EURO</name>
<sequence>MTAASSLACFTIEATMAEDKMEMASPYQGNVDDFDIDIDIMEDQASTTDKDMMIADDFPEPSNAVDHDLEGARDADMTDDIAERTMDDAEDAFADEGYNIEMQYGSDRDYEAEMLEDDYDEDIDAPVTDVDVQPSSEQLSKPMEQDQGLIDGITAVDGQKEPRKEFHEEHQEHPEEQPQEEPQGQPQEEPQAEPLAEPQGQSQKELQGEPHEVFEAEHHAEQEADVLPGHHAETRAESEHLQEPAASLEEGEVEEGYADANEAEYETADPTQPDEQGDNATQPAQSQVHESHFDETDFSASKAEGETQEEEEVETIERQYEEGERQEGGTIETKGTEKPDNDAAAGHDTQQPVEQTVEVTEHEALYSVKVYYQETEISLFPPREGDSSETFFLKDESLAYGSFAKLLEACRDVLREHISDREVLVMDVDALNLQLAEDCMHMDNITLLQVVDLYLRLCHNEGIDEPEPLYLSLSTRLTLSAELSDLLAAANEGKGLTDIHVWDSYAEAEAVSAELYEDLDEVPYSGLPQEEDYPKPDDDKQVGTGLLQEVSSHQQDHEEHHGEESIENNSRAEVEISANGREVDAFREGLADQAGEAEFEVETGGHAAISQHPDEASYHSEEQSESSATVTQLPPTESVDEQQAGGGSTGVTDHQLDETQYEYNDIDGTELEGIDSLNEVDQSEPGEIVEAAPVGPYEATSDFETQGTHQVQISSVQENSQSSDKKSIAASQDHFHVDGAALHDGDDDDDAAAAAAPHPEGTEVVELDESFEDETNNKFYPSMNSADDSLGVADNLPSEGPKNDAEEVAHADEFEDLGNLDNEAEQSPLLTASHDNEDGLDFDDDYLDLEFHEDADAIANEAPTKAHTHPSTKRHREPEDEVELIETPSPDAKRSRSS</sequence>
<evidence type="ECO:0000256" key="1">
    <source>
        <dbReference type="SAM" id="MobiDB-lite"/>
    </source>
</evidence>
<protein>
    <submittedName>
        <fullName evidence="2">Uncharacterized protein</fullName>
    </submittedName>
</protein>
<dbReference type="VEuPathDB" id="FungiDB:BO82DRAFT_134206"/>
<feature type="compositionally biased region" description="Basic and acidic residues" evidence="1">
    <location>
        <begin position="723"/>
        <end position="744"/>
    </location>
</feature>
<dbReference type="Pfam" id="PF10336">
    <property type="entry name" value="DUF2420"/>
    <property type="match status" value="1"/>
</dbReference>
<feature type="compositionally biased region" description="Acidic residues" evidence="1">
    <location>
        <begin position="813"/>
        <end position="824"/>
    </location>
</feature>
<dbReference type="RefSeq" id="XP_025489503.1">
    <property type="nucleotide sequence ID" value="XM_025630009.1"/>
</dbReference>
<proteinExistence type="predicted"/>
<feature type="compositionally biased region" description="Low complexity" evidence="1">
    <location>
        <begin position="180"/>
        <end position="201"/>
    </location>
</feature>
<feature type="compositionally biased region" description="Basic and acidic residues" evidence="1">
    <location>
        <begin position="315"/>
        <end position="327"/>
    </location>
</feature>
<feature type="compositionally biased region" description="Acidic residues" evidence="1">
    <location>
        <begin position="664"/>
        <end position="673"/>
    </location>
</feature>
<dbReference type="OrthoDB" id="5339076at2759"/>
<evidence type="ECO:0000313" key="3">
    <source>
        <dbReference type="Proteomes" id="UP000248340"/>
    </source>
</evidence>
<keyword evidence="3" id="KW-1185">Reference proteome</keyword>
<feature type="compositionally biased region" description="Acidic residues" evidence="1">
    <location>
        <begin position="838"/>
        <end position="848"/>
    </location>
</feature>
<feature type="compositionally biased region" description="Polar residues" evidence="1">
    <location>
        <begin position="269"/>
        <end position="288"/>
    </location>
</feature>
<feature type="compositionally biased region" description="Basic residues" evidence="1">
    <location>
        <begin position="866"/>
        <end position="875"/>
    </location>
</feature>
<feature type="region of interest" description="Disordered" evidence="1">
    <location>
        <begin position="588"/>
        <end position="898"/>
    </location>
</feature>
<reference evidence="2 3" key="1">
    <citation type="submission" date="2016-12" db="EMBL/GenBank/DDBJ databases">
        <title>The genomes of Aspergillus section Nigri reveals drivers in fungal speciation.</title>
        <authorList>
            <consortium name="DOE Joint Genome Institute"/>
            <person name="Vesth T.C."/>
            <person name="Nybo J."/>
            <person name="Theobald S."/>
            <person name="Brandl J."/>
            <person name="Frisvad J.C."/>
            <person name="Nielsen K.F."/>
            <person name="Lyhne E.K."/>
            <person name="Kogle M.E."/>
            <person name="Kuo A."/>
            <person name="Riley R."/>
            <person name="Clum A."/>
            <person name="Nolan M."/>
            <person name="Lipzen A."/>
            <person name="Salamov A."/>
            <person name="Henrissat B."/>
            <person name="Wiebenga A."/>
            <person name="De Vries R.P."/>
            <person name="Grigoriev I.V."/>
            <person name="Mortensen U.H."/>
            <person name="Andersen M.R."/>
            <person name="Baker S.E."/>
        </authorList>
    </citation>
    <scope>NUCLEOTIDE SEQUENCE [LARGE SCALE GENOMIC DNA]</scope>
    <source>
        <strain evidence="2 3">CBS 121591</strain>
    </source>
</reference>
<feature type="region of interest" description="Disordered" evidence="1">
    <location>
        <begin position="524"/>
        <end position="543"/>
    </location>
</feature>
<accession>A0A319CKU5</accession>